<protein>
    <recommendedName>
        <fullName evidence="1">Mutator-like transposase domain-containing protein</fullName>
    </recommendedName>
</protein>
<feature type="domain" description="Mutator-like transposase" evidence="1">
    <location>
        <begin position="7"/>
        <end position="139"/>
    </location>
</feature>
<evidence type="ECO:0000313" key="3">
    <source>
        <dbReference type="Proteomes" id="UP000827092"/>
    </source>
</evidence>
<dbReference type="InterPro" id="IPR049012">
    <property type="entry name" value="Mutator_transp_dom"/>
</dbReference>
<organism evidence="2 3">
    <name type="scientific">Oedothorax gibbosus</name>
    <dbReference type="NCBI Taxonomy" id="931172"/>
    <lineage>
        <taxon>Eukaryota</taxon>
        <taxon>Metazoa</taxon>
        <taxon>Ecdysozoa</taxon>
        <taxon>Arthropoda</taxon>
        <taxon>Chelicerata</taxon>
        <taxon>Arachnida</taxon>
        <taxon>Araneae</taxon>
        <taxon>Araneomorphae</taxon>
        <taxon>Entelegynae</taxon>
        <taxon>Araneoidea</taxon>
        <taxon>Linyphiidae</taxon>
        <taxon>Erigoninae</taxon>
        <taxon>Oedothorax</taxon>
    </lineage>
</organism>
<evidence type="ECO:0000259" key="1">
    <source>
        <dbReference type="Pfam" id="PF20700"/>
    </source>
</evidence>
<gene>
    <name evidence="2" type="ORF">JTE90_028998</name>
</gene>
<evidence type="ECO:0000313" key="2">
    <source>
        <dbReference type="EMBL" id="KAG8196028.1"/>
    </source>
</evidence>
<dbReference type="Proteomes" id="UP000827092">
    <property type="component" value="Unassembled WGS sequence"/>
</dbReference>
<accession>A0AAV6VIY6</accession>
<comment type="caution">
    <text evidence="2">The sequence shown here is derived from an EMBL/GenBank/DDBJ whole genome shotgun (WGS) entry which is preliminary data.</text>
</comment>
<sequence>MCKSSPKNIVPPEHRCTKNWEGSSSAMESSIIAEGFLTSMQTYGVKYHQVIADGDSNVYKTILDANPYDTLTVEKKECKNHLLRNFCNKLKDLTLNAKLKHISLRREIGINILRVRSCIVKAIEFRSQEDVAFSERVKNTS</sequence>
<dbReference type="AlphaFoldDB" id="A0AAV6VIY6"/>
<dbReference type="EMBL" id="JAFNEN010000075">
    <property type="protein sequence ID" value="KAG8196028.1"/>
    <property type="molecule type" value="Genomic_DNA"/>
</dbReference>
<reference evidence="2 3" key="1">
    <citation type="journal article" date="2022" name="Nat. Ecol. Evol.">
        <title>A masculinizing supergene underlies an exaggerated male reproductive morph in a spider.</title>
        <authorList>
            <person name="Hendrickx F."/>
            <person name="De Corte Z."/>
            <person name="Sonet G."/>
            <person name="Van Belleghem S.M."/>
            <person name="Kostlbacher S."/>
            <person name="Vangestel C."/>
        </authorList>
    </citation>
    <scope>NUCLEOTIDE SEQUENCE [LARGE SCALE GENOMIC DNA]</scope>
    <source>
        <strain evidence="2">W744_W776</strain>
    </source>
</reference>
<keyword evidence="3" id="KW-1185">Reference proteome</keyword>
<name>A0AAV6VIY6_9ARAC</name>
<proteinExistence type="predicted"/>
<dbReference type="Pfam" id="PF20700">
    <property type="entry name" value="Mutator"/>
    <property type="match status" value="1"/>
</dbReference>